<reference evidence="16 17" key="1">
    <citation type="submission" date="2017-10" db="EMBL/GenBank/DDBJ databases">
        <title>Frigbacter circumglobatus gen. nov. sp. nov., isolated from sediment cultured in situ.</title>
        <authorList>
            <person name="Zhao Z."/>
        </authorList>
    </citation>
    <scope>NUCLEOTIDE SEQUENCE [LARGE SCALE GENOMIC DNA]</scope>
    <source>
        <strain evidence="16 17">ZYL</strain>
    </source>
</reference>
<dbReference type="CDD" id="cd01347">
    <property type="entry name" value="ligand_gated_channel"/>
    <property type="match status" value="1"/>
</dbReference>
<proteinExistence type="inferred from homology"/>
<keyword evidence="13" id="KW-0732">Signal</keyword>
<keyword evidence="10 11" id="KW-0998">Cell outer membrane</keyword>
<evidence type="ECO:0000256" key="8">
    <source>
        <dbReference type="ARBA" id="ARBA00023077"/>
    </source>
</evidence>
<dbReference type="Pfam" id="PF00593">
    <property type="entry name" value="TonB_dep_Rec_b-barrel"/>
    <property type="match status" value="1"/>
</dbReference>
<dbReference type="GO" id="GO:0009279">
    <property type="term" value="C:cell outer membrane"/>
    <property type="evidence" value="ECO:0007669"/>
    <property type="project" value="UniProtKB-SubCell"/>
</dbReference>
<feature type="domain" description="TonB-dependent receptor-like beta-barrel" evidence="14">
    <location>
        <begin position="255"/>
        <end position="672"/>
    </location>
</feature>
<sequence>MNFKMHLLGCAALSVLTGGLSAQAQDTAEAGDVAIFEEIVVTARKTAESLQDTPIALSAFTESAIETRGINELGNIGKIIPNLFFGGIGAGSANVATVAIRGIGQVDHLITTDPAVGIYIDGVYLGRTIGANLDIINVERIEVARGPQGTLFGRNTLGGAVNVITKKPTGEDTVRVDVKAGTRDRADAAFYADMGISDTLSMSLSGGIVTRGGVGEALLENAPKSEIGEEFSVNGRLAMNWQPTDSANFLLTVDRSADRGGASPRIALFGGVPLAGGPVNPDNDSHSTDGLEQTTNDSFGVALTSTWEVSDSMTVKSITSYRKQDYVAGGDDDGVAAEYFSFPETGNSKQFSQELQIQGSEDWGNWVTGLFYFYEDGGIEQNETYFAGYQGFQFLDQTTNSYAAFAHVDYHVTDRLSLGGGLRYSEDKKDASSFLNTVAERQDRNEKWDALTWNVSANYKASDDISLYGSINRGYQSGGYPPRPFSGAEAFKAYDPTYAMNYEIGAKGTFFERLQVNATAFYTKYTDFVVASSFGVPGGFVSILENAAEANSKGFEVEATWAVSDNFRIQSAIGHLDTEVTSVKANVTGASVGNQLNNAPDWTVSIAPDYTHKLDNGGSIIAHVEYSYRGNVFAEVNNHPQLLNQSRSLVDFMLTYESPTNDWRLSIYGENIFNKVYDNGRLFVPLGFPGLDGTFFADQTLIFRSTDRSEFGVKFTKEF</sequence>
<evidence type="ECO:0000256" key="6">
    <source>
        <dbReference type="ARBA" id="ARBA00023004"/>
    </source>
</evidence>
<organism evidence="16 17">
    <name type="scientific">Paremcibacter congregatus</name>
    <dbReference type="NCBI Taxonomy" id="2043170"/>
    <lineage>
        <taxon>Bacteria</taxon>
        <taxon>Pseudomonadati</taxon>
        <taxon>Pseudomonadota</taxon>
        <taxon>Alphaproteobacteria</taxon>
        <taxon>Emcibacterales</taxon>
        <taxon>Emcibacteraceae</taxon>
        <taxon>Paremcibacter</taxon>
    </lineage>
</organism>
<keyword evidence="8 12" id="KW-0798">TonB box</keyword>
<evidence type="ECO:0000256" key="4">
    <source>
        <dbReference type="ARBA" id="ARBA00022496"/>
    </source>
</evidence>
<dbReference type="RefSeq" id="WP_099471527.1">
    <property type="nucleotide sequence ID" value="NZ_CP041025.1"/>
</dbReference>
<evidence type="ECO:0000256" key="12">
    <source>
        <dbReference type="RuleBase" id="RU003357"/>
    </source>
</evidence>
<dbReference type="GO" id="GO:0006826">
    <property type="term" value="P:iron ion transport"/>
    <property type="evidence" value="ECO:0007669"/>
    <property type="project" value="UniProtKB-KW"/>
</dbReference>
<evidence type="ECO:0000259" key="15">
    <source>
        <dbReference type="Pfam" id="PF07715"/>
    </source>
</evidence>
<evidence type="ECO:0000256" key="2">
    <source>
        <dbReference type="ARBA" id="ARBA00022448"/>
    </source>
</evidence>
<dbReference type="Proteomes" id="UP000229730">
    <property type="component" value="Unassembled WGS sequence"/>
</dbReference>
<dbReference type="PANTHER" id="PTHR32552:SF81">
    <property type="entry name" value="TONB-DEPENDENT OUTER MEMBRANE RECEPTOR"/>
    <property type="match status" value="1"/>
</dbReference>
<keyword evidence="2 11" id="KW-0813">Transport</keyword>
<keyword evidence="17" id="KW-1185">Reference proteome</keyword>
<keyword evidence="6" id="KW-0408">Iron</keyword>
<comment type="similarity">
    <text evidence="11 12">Belongs to the TonB-dependent receptor family.</text>
</comment>
<evidence type="ECO:0000259" key="14">
    <source>
        <dbReference type="Pfam" id="PF00593"/>
    </source>
</evidence>
<evidence type="ECO:0000256" key="5">
    <source>
        <dbReference type="ARBA" id="ARBA00022692"/>
    </source>
</evidence>
<dbReference type="SUPFAM" id="SSF56935">
    <property type="entry name" value="Porins"/>
    <property type="match status" value="1"/>
</dbReference>
<accession>A0A2G4YUC7</accession>
<name>A0A2G4YUC7_9PROT</name>
<dbReference type="Pfam" id="PF07715">
    <property type="entry name" value="Plug"/>
    <property type="match status" value="1"/>
</dbReference>
<comment type="caution">
    <text evidence="16">The sequence shown here is derived from an EMBL/GenBank/DDBJ whole genome shotgun (WGS) entry which is preliminary data.</text>
</comment>
<dbReference type="InterPro" id="IPR000531">
    <property type="entry name" value="Beta-barrel_TonB"/>
</dbReference>
<evidence type="ECO:0000256" key="1">
    <source>
        <dbReference type="ARBA" id="ARBA00004571"/>
    </source>
</evidence>
<evidence type="ECO:0000313" key="17">
    <source>
        <dbReference type="Proteomes" id="UP000229730"/>
    </source>
</evidence>
<dbReference type="InterPro" id="IPR012910">
    <property type="entry name" value="Plug_dom"/>
</dbReference>
<feature type="domain" description="TonB-dependent receptor plug" evidence="15">
    <location>
        <begin position="50"/>
        <end position="160"/>
    </location>
</feature>
<feature type="chain" id="PRO_5013868723" evidence="13">
    <location>
        <begin position="25"/>
        <end position="719"/>
    </location>
</feature>
<dbReference type="Gene3D" id="2.40.170.20">
    <property type="entry name" value="TonB-dependent receptor, beta-barrel domain"/>
    <property type="match status" value="1"/>
</dbReference>
<protein>
    <submittedName>
        <fullName evidence="16">TonB-dependent receptor</fullName>
    </submittedName>
</protein>
<evidence type="ECO:0000256" key="3">
    <source>
        <dbReference type="ARBA" id="ARBA00022452"/>
    </source>
</evidence>
<comment type="subcellular location">
    <subcellularLocation>
        <location evidence="1 11">Cell outer membrane</location>
        <topology evidence="1 11">Multi-pass membrane protein</topology>
    </subcellularLocation>
</comment>
<dbReference type="AlphaFoldDB" id="A0A2G4YUC7"/>
<dbReference type="PANTHER" id="PTHR32552">
    <property type="entry name" value="FERRICHROME IRON RECEPTOR-RELATED"/>
    <property type="match status" value="1"/>
</dbReference>
<gene>
    <name evidence="16" type="ORF">CRD36_04505</name>
</gene>
<evidence type="ECO:0000256" key="9">
    <source>
        <dbReference type="ARBA" id="ARBA00023136"/>
    </source>
</evidence>
<dbReference type="PROSITE" id="PS52016">
    <property type="entry name" value="TONB_DEPENDENT_REC_3"/>
    <property type="match status" value="1"/>
</dbReference>
<dbReference type="EMBL" id="PDEM01000009">
    <property type="protein sequence ID" value="PHZ85942.1"/>
    <property type="molecule type" value="Genomic_DNA"/>
</dbReference>
<evidence type="ECO:0000256" key="13">
    <source>
        <dbReference type="SAM" id="SignalP"/>
    </source>
</evidence>
<feature type="signal peptide" evidence="13">
    <location>
        <begin position="1"/>
        <end position="24"/>
    </location>
</feature>
<keyword evidence="3 11" id="KW-1134">Transmembrane beta strand</keyword>
<dbReference type="InterPro" id="IPR039426">
    <property type="entry name" value="TonB-dep_rcpt-like"/>
</dbReference>
<keyword evidence="7" id="KW-0406">Ion transport</keyword>
<dbReference type="OrthoDB" id="9760333at2"/>
<evidence type="ECO:0000313" key="16">
    <source>
        <dbReference type="EMBL" id="PHZ85942.1"/>
    </source>
</evidence>
<evidence type="ECO:0000256" key="10">
    <source>
        <dbReference type="ARBA" id="ARBA00023237"/>
    </source>
</evidence>
<evidence type="ECO:0000256" key="11">
    <source>
        <dbReference type="PROSITE-ProRule" id="PRU01360"/>
    </source>
</evidence>
<keyword evidence="4" id="KW-0410">Iron transport</keyword>
<dbReference type="InParanoid" id="A0A2G4YUC7"/>
<evidence type="ECO:0000256" key="7">
    <source>
        <dbReference type="ARBA" id="ARBA00023065"/>
    </source>
</evidence>
<keyword evidence="16" id="KW-0675">Receptor</keyword>
<keyword evidence="9 11" id="KW-0472">Membrane</keyword>
<dbReference type="InterPro" id="IPR036942">
    <property type="entry name" value="Beta-barrel_TonB_sf"/>
</dbReference>
<keyword evidence="5 11" id="KW-0812">Transmembrane</keyword>